<evidence type="ECO:0000259" key="1">
    <source>
        <dbReference type="Pfam" id="PF12957"/>
    </source>
</evidence>
<gene>
    <name evidence="2" type="ORF">H9L42_06925</name>
</gene>
<dbReference type="Proteomes" id="UP000602647">
    <property type="component" value="Unassembled WGS sequence"/>
</dbReference>
<comment type="caution">
    <text evidence="2">The sequence shown here is derived from an EMBL/GenBank/DDBJ whole genome shotgun (WGS) entry which is preliminary data.</text>
</comment>
<reference evidence="2" key="1">
    <citation type="submission" date="2020-08" db="EMBL/GenBank/DDBJ databases">
        <title>Genome public.</title>
        <authorList>
            <person name="Liu C."/>
            <person name="Sun Q."/>
        </authorList>
    </citation>
    <scope>NUCLEOTIDE SEQUENCE</scope>
    <source>
        <strain evidence="2">BX12</strain>
    </source>
</reference>
<feature type="domain" description="DUF3846" evidence="1">
    <location>
        <begin position="1"/>
        <end position="97"/>
    </location>
</feature>
<sequence>MKVVIVEPEKDPYEAELPDTLEAMQDIVGGHIEIAYPFSDRACIVCNETGLLDGLPLNRAVNAETIIAGTFFVCGLGEEDLKSLSKEQVQTYLKRFHYPEIFLESPLGGIVPIKIKRMEEKFNHKEHHKKGPSQER</sequence>
<accession>A0A923SQF5</accession>
<keyword evidence="3" id="KW-1185">Reference proteome</keyword>
<proteinExistence type="predicted"/>
<dbReference type="AlphaFoldDB" id="A0A923SQF5"/>
<protein>
    <submittedName>
        <fullName evidence="2">DUF3846 domain-containing protein</fullName>
    </submittedName>
</protein>
<dbReference type="EMBL" id="JACRYT010000005">
    <property type="protein sequence ID" value="MBC6679556.1"/>
    <property type="molecule type" value="Genomic_DNA"/>
</dbReference>
<dbReference type="InterPro" id="IPR024559">
    <property type="entry name" value="DUF3846"/>
</dbReference>
<organism evidence="2 3">
    <name type="scientific">Zhenpiania hominis</name>
    <dbReference type="NCBI Taxonomy" id="2763644"/>
    <lineage>
        <taxon>Bacteria</taxon>
        <taxon>Bacillati</taxon>
        <taxon>Bacillota</taxon>
        <taxon>Clostridia</taxon>
        <taxon>Peptostreptococcales</taxon>
        <taxon>Anaerovoracaceae</taxon>
        <taxon>Zhenpiania</taxon>
    </lineage>
</organism>
<name>A0A923SQF5_9FIRM</name>
<dbReference type="Pfam" id="PF12957">
    <property type="entry name" value="DUF3846"/>
    <property type="match status" value="1"/>
</dbReference>
<evidence type="ECO:0000313" key="3">
    <source>
        <dbReference type="Proteomes" id="UP000602647"/>
    </source>
</evidence>
<evidence type="ECO:0000313" key="2">
    <source>
        <dbReference type="EMBL" id="MBC6679556.1"/>
    </source>
</evidence>
<dbReference type="RefSeq" id="WP_187302663.1">
    <property type="nucleotide sequence ID" value="NZ_JACRYT010000005.1"/>
</dbReference>